<keyword evidence="4 7" id="KW-0812">Transmembrane</keyword>
<evidence type="ECO:0000256" key="5">
    <source>
        <dbReference type="ARBA" id="ARBA00022989"/>
    </source>
</evidence>
<evidence type="ECO:0000256" key="2">
    <source>
        <dbReference type="ARBA" id="ARBA00005811"/>
    </source>
</evidence>
<gene>
    <name evidence="9" type="ORF">L0U88_11885</name>
</gene>
<feature type="transmembrane region" description="Helical" evidence="8">
    <location>
        <begin position="29"/>
        <end position="49"/>
    </location>
</feature>
<evidence type="ECO:0000256" key="4">
    <source>
        <dbReference type="ARBA" id="ARBA00022692"/>
    </source>
</evidence>
<keyword evidence="5 8" id="KW-1133">Transmembrane helix</keyword>
<accession>A0ABS9BKF9</accession>
<protein>
    <submittedName>
        <fullName evidence="9">Biopolymer transporter ExbD</fullName>
    </submittedName>
</protein>
<keyword evidence="7" id="KW-0653">Protein transport</keyword>
<dbReference type="PANTHER" id="PTHR30558:SF3">
    <property type="entry name" value="BIOPOLYMER TRANSPORT PROTEIN EXBD-RELATED"/>
    <property type="match status" value="1"/>
</dbReference>
<proteinExistence type="inferred from homology"/>
<name>A0ABS9BKF9_9BACT</name>
<dbReference type="Pfam" id="PF02472">
    <property type="entry name" value="ExbD"/>
    <property type="match status" value="1"/>
</dbReference>
<evidence type="ECO:0000256" key="6">
    <source>
        <dbReference type="ARBA" id="ARBA00023136"/>
    </source>
</evidence>
<keyword evidence="3" id="KW-1003">Cell membrane</keyword>
<evidence type="ECO:0000256" key="3">
    <source>
        <dbReference type="ARBA" id="ARBA00022475"/>
    </source>
</evidence>
<evidence type="ECO:0000313" key="9">
    <source>
        <dbReference type="EMBL" id="MCF1715329.1"/>
    </source>
</evidence>
<keyword evidence="7" id="KW-0813">Transport</keyword>
<dbReference type="RefSeq" id="WP_234866284.1">
    <property type="nucleotide sequence ID" value="NZ_JAKEVY010000003.1"/>
</dbReference>
<comment type="similarity">
    <text evidence="2 7">Belongs to the ExbD/TolR family.</text>
</comment>
<sequence>MAEMQTNAVQNSKRAGVARSKKLSTRVDLTPMVDLGFLLITFFIFTTALSKPTAMGLKLPAAGPPTNVANSTTLTLIPTDNNEIYYFHGQLTEALQNGLFGKTGFQPAGGIGDLLREKRKQLTAMDKVKDFTVLVYPDKSASYKNIVDLMDELVINGVPVQCLADDPATIEKLKISLMNHR</sequence>
<evidence type="ECO:0000256" key="7">
    <source>
        <dbReference type="RuleBase" id="RU003879"/>
    </source>
</evidence>
<keyword evidence="10" id="KW-1185">Reference proteome</keyword>
<dbReference type="InterPro" id="IPR003400">
    <property type="entry name" value="ExbD"/>
</dbReference>
<evidence type="ECO:0000313" key="10">
    <source>
        <dbReference type="Proteomes" id="UP001200145"/>
    </source>
</evidence>
<dbReference type="Proteomes" id="UP001200145">
    <property type="component" value="Unassembled WGS sequence"/>
</dbReference>
<dbReference type="PANTHER" id="PTHR30558">
    <property type="entry name" value="EXBD MEMBRANE COMPONENT OF PMF-DRIVEN MACROMOLECULE IMPORT SYSTEM"/>
    <property type="match status" value="1"/>
</dbReference>
<keyword evidence="6 8" id="KW-0472">Membrane</keyword>
<dbReference type="EMBL" id="JAKEVY010000003">
    <property type="protein sequence ID" value="MCF1715329.1"/>
    <property type="molecule type" value="Genomic_DNA"/>
</dbReference>
<evidence type="ECO:0000256" key="1">
    <source>
        <dbReference type="ARBA" id="ARBA00004162"/>
    </source>
</evidence>
<comment type="subcellular location">
    <subcellularLocation>
        <location evidence="1">Cell membrane</location>
        <topology evidence="1">Single-pass membrane protein</topology>
    </subcellularLocation>
    <subcellularLocation>
        <location evidence="7">Cell membrane</location>
        <topology evidence="7">Single-pass type II membrane protein</topology>
    </subcellularLocation>
</comment>
<organism evidence="9 10">
    <name type="scientific">Flavihumibacter fluminis</name>
    <dbReference type="NCBI Taxonomy" id="2909236"/>
    <lineage>
        <taxon>Bacteria</taxon>
        <taxon>Pseudomonadati</taxon>
        <taxon>Bacteroidota</taxon>
        <taxon>Chitinophagia</taxon>
        <taxon>Chitinophagales</taxon>
        <taxon>Chitinophagaceae</taxon>
        <taxon>Flavihumibacter</taxon>
    </lineage>
</organism>
<reference evidence="9 10" key="1">
    <citation type="submission" date="2022-01" db="EMBL/GenBank/DDBJ databases">
        <title>Flavihumibacter sp. nov., isolated from sediment of a river.</title>
        <authorList>
            <person name="Liu H."/>
        </authorList>
    </citation>
    <scope>NUCLEOTIDE SEQUENCE [LARGE SCALE GENOMIC DNA]</scope>
    <source>
        <strain evidence="9 10">RY-1</strain>
    </source>
</reference>
<comment type="caution">
    <text evidence="9">The sequence shown here is derived from an EMBL/GenBank/DDBJ whole genome shotgun (WGS) entry which is preliminary data.</text>
</comment>
<evidence type="ECO:0000256" key="8">
    <source>
        <dbReference type="SAM" id="Phobius"/>
    </source>
</evidence>